<accession>A0A8J3CJJ6</accession>
<dbReference type="RefSeq" id="WP_189061239.1">
    <property type="nucleotide sequence ID" value="NZ_BMMK01000037.1"/>
</dbReference>
<gene>
    <name evidence="1" type="ORF">GCM10012275_54030</name>
</gene>
<evidence type="ECO:0000313" key="2">
    <source>
        <dbReference type="Proteomes" id="UP000637578"/>
    </source>
</evidence>
<evidence type="ECO:0000313" key="1">
    <source>
        <dbReference type="EMBL" id="GGM76427.1"/>
    </source>
</evidence>
<dbReference type="EMBL" id="BMMK01000037">
    <property type="protein sequence ID" value="GGM76427.1"/>
    <property type="molecule type" value="Genomic_DNA"/>
</dbReference>
<protein>
    <submittedName>
        <fullName evidence="1">Uncharacterized protein</fullName>
    </submittedName>
</protein>
<name>A0A8J3CJJ6_9PSEU</name>
<organism evidence="1 2">
    <name type="scientific">Longimycelium tulufanense</name>
    <dbReference type="NCBI Taxonomy" id="907463"/>
    <lineage>
        <taxon>Bacteria</taxon>
        <taxon>Bacillati</taxon>
        <taxon>Actinomycetota</taxon>
        <taxon>Actinomycetes</taxon>
        <taxon>Pseudonocardiales</taxon>
        <taxon>Pseudonocardiaceae</taxon>
        <taxon>Longimycelium</taxon>
    </lineage>
</organism>
<dbReference type="AlphaFoldDB" id="A0A8J3CJJ6"/>
<keyword evidence="2" id="KW-1185">Reference proteome</keyword>
<comment type="caution">
    <text evidence="1">The sequence shown here is derived from an EMBL/GenBank/DDBJ whole genome shotgun (WGS) entry which is preliminary data.</text>
</comment>
<reference evidence="1" key="1">
    <citation type="journal article" date="2014" name="Int. J. Syst. Evol. Microbiol.">
        <title>Complete genome sequence of Corynebacterium casei LMG S-19264T (=DSM 44701T), isolated from a smear-ripened cheese.</title>
        <authorList>
            <consortium name="US DOE Joint Genome Institute (JGI-PGF)"/>
            <person name="Walter F."/>
            <person name="Albersmeier A."/>
            <person name="Kalinowski J."/>
            <person name="Ruckert C."/>
        </authorList>
    </citation>
    <scope>NUCLEOTIDE SEQUENCE</scope>
    <source>
        <strain evidence="1">CGMCC 4.5737</strain>
    </source>
</reference>
<dbReference type="Proteomes" id="UP000637578">
    <property type="component" value="Unassembled WGS sequence"/>
</dbReference>
<proteinExistence type="predicted"/>
<reference evidence="1" key="2">
    <citation type="submission" date="2020-09" db="EMBL/GenBank/DDBJ databases">
        <authorList>
            <person name="Sun Q."/>
            <person name="Zhou Y."/>
        </authorList>
    </citation>
    <scope>NUCLEOTIDE SEQUENCE</scope>
    <source>
        <strain evidence="1">CGMCC 4.5737</strain>
    </source>
</reference>
<sequence length="63" mass="6458">MSPRRVDARTVAAHLAAGHASAGLRLAPEVWLQFSIPSGARECAALLEHGWPAAVPTTAVGGT</sequence>